<gene>
    <name evidence="2" type="ORF">JOM49_002659</name>
</gene>
<keyword evidence="3" id="KW-1185">Reference proteome</keyword>
<feature type="domain" description="DUF4132" evidence="1">
    <location>
        <begin position="844"/>
        <end position="1024"/>
    </location>
</feature>
<reference evidence="2 3" key="1">
    <citation type="submission" date="2021-03" db="EMBL/GenBank/DDBJ databases">
        <title>Sequencing the genomes of 1000 actinobacteria strains.</title>
        <authorList>
            <person name="Klenk H.-P."/>
        </authorList>
    </citation>
    <scope>NUCLEOTIDE SEQUENCE [LARGE SCALE GENOMIC DNA]</scope>
    <source>
        <strain evidence="2 3">DSM 45510</strain>
    </source>
</reference>
<dbReference type="EMBL" id="JAGGMS010000001">
    <property type="protein sequence ID" value="MBP2181133.1"/>
    <property type="molecule type" value="Genomic_DNA"/>
</dbReference>
<protein>
    <recommendedName>
        <fullName evidence="1">DUF4132 domain-containing protein</fullName>
    </recommendedName>
</protein>
<dbReference type="InterPro" id="IPR025406">
    <property type="entry name" value="DUF4132"/>
</dbReference>
<evidence type="ECO:0000259" key="1">
    <source>
        <dbReference type="Pfam" id="PF13569"/>
    </source>
</evidence>
<organism evidence="2 3">
    <name type="scientific">Amycolatopsis magusensis</name>
    <dbReference type="NCBI Taxonomy" id="882444"/>
    <lineage>
        <taxon>Bacteria</taxon>
        <taxon>Bacillati</taxon>
        <taxon>Actinomycetota</taxon>
        <taxon>Actinomycetes</taxon>
        <taxon>Pseudonocardiales</taxon>
        <taxon>Pseudonocardiaceae</taxon>
        <taxon>Amycolatopsis</taxon>
    </lineage>
</organism>
<comment type="caution">
    <text evidence="2">The sequence shown here is derived from an EMBL/GenBank/DDBJ whole genome shotgun (WGS) entry which is preliminary data.</text>
</comment>
<dbReference type="Proteomes" id="UP000741013">
    <property type="component" value="Unassembled WGS sequence"/>
</dbReference>
<name>A0ABS4PQJ7_9PSEU</name>
<accession>A0ABS4PQJ7</accession>
<dbReference type="Pfam" id="PF13569">
    <property type="entry name" value="DUF4132"/>
    <property type="match status" value="1"/>
</dbReference>
<sequence>MHLTDHHPTSPATAENPDHSEEILVHPPHWLRLIHPRRGGAQGPPLHPGRQALAELEPLLPHFRGAVDHHLGEPAPAKAALAFLGGEPTPLGAAALAAMAAVKLGPAPKKAAAERFSALADLWLLDHGYAFAAEAACRLPLLSAGWESISFHVREHTPEPLSSGLLADPLLYRLRAHLAEASEVDYQTAVAALSRQRHTLGQRRIAAFLAPGETAWVDAFVPEALDLGHRAPAETLLCMLGTGPQLEAVRDTDALAWALRNPRVIPTLVDGVGVDAVPALAEWATYYGAEPAKRIADALAALPADEAFESLLDLADQRPAREALPAAMRRFPVRALRVLARRCPGSSRPARFAARLLTARVLTDPEGVDAALPALDPQARAMIETIRANHRPLPEAPAEALPRLLTAPPWTRPRALTERVILDDLEPGDPLVAWAPGEREAWRAEKTWAFRQPNALPKAVEQLRSGVLDAHLTGQLLAHGPEDVGQELLARWYPTDLWFAESWLPPALARYELDALPLALHVARMTPQATGLFLLPFTSPEVAELMADWLARLKGSAREVAMDWLARHRSTAACLLIPLALGEPGRLRSAAEAALLTLDPSTVDEAAREHGCEATAAIGKLLATDPLDVLPARIPDLPDWAEPAALPQILLRGGEFALPASSVRHFLTMLAMSRPDEPYAGVRQVVDFTDPASLARFGWELFEAWQAAGAPSSHGWPLTALGWLGDDKVARELARVIRAWPGEGGHSRAVLGLDVLAALGTGTALMHLHAISRKVKFRALKLRAADKILEVATGLGLSIDQLADRLVPDFGLSADGKLRLDYGPRQFFVGFDEQLKPFVTDVNGKRRRELPKPGVRDDPDLAPAARERFATLKKDVRTVAGDQVRRLEQAMIHGRKWTVEEFRLLFVDHPVLWHIGRRLVWLAETEGTRAFRIAEDRTFADLEDNQLTLAERDAVRIAHPLHLGESVAAWAEVFADYEILQPFRQLGREVHKLTADERAKNRLDRFSDRTVPAGKLFGLARYGWERPVPRDNGVQPWLFRSLHGTRAVVISLEPGIVAGQLDEFPEQRITAVWLTDSQEGERYFRETGLRFGDLDPVLTSEVLAELTELVEPVR</sequence>
<evidence type="ECO:0000313" key="2">
    <source>
        <dbReference type="EMBL" id="MBP2181133.1"/>
    </source>
</evidence>
<dbReference type="RefSeq" id="WP_209664593.1">
    <property type="nucleotide sequence ID" value="NZ_JAGGMS010000001.1"/>
</dbReference>
<evidence type="ECO:0000313" key="3">
    <source>
        <dbReference type="Proteomes" id="UP000741013"/>
    </source>
</evidence>
<proteinExistence type="predicted"/>